<dbReference type="SUPFAM" id="SSF53067">
    <property type="entry name" value="Actin-like ATPase domain"/>
    <property type="match status" value="1"/>
</dbReference>
<evidence type="ECO:0000256" key="3">
    <source>
        <dbReference type="ARBA" id="ARBA00022777"/>
    </source>
</evidence>
<dbReference type="NCBIfam" id="TIGR00749">
    <property type="entry name" value="glk"/>
    <property type="match status" value="1"/>
</dbReference>
<dbReference type="AlphaFoldDB" id="A0A1I2G0V1"/>
<evidence type="ECO:0000256" key="2">
    <source>
        <dbReference type="ARBA" id="ARBA00022741"/>
    </source>
</evidence>
<dbReference type="RefSeq" id="WP_035322151.1">
    <property type="nucleotide sequence ID" value="NZ_FONH01000007.1"/>
</dbReference>
<keyword evidence="2" id="KW-0547">Nucleotide-binding</keyword>
<evidence type="ECO:0000256" key="4">
    <source>
        <dbReference type="ARBA" id="ARBA00022840"/>
    </source>
</evidence>
<protein>
    <submittedName>
        <fullName evidence="6">Glucokinase</fullName>
    </submittedName>
</protein>
<dbReference type="CDD" id="cd24008">
    <property type="entry name" value="ASKHA_NBD_GLK"/>
    <property type="match status" value="1"/>
</dbReference>
<organism evidence="6 7">
    <name type="scientific">Dyella marensis</name>
    <dbReference type="NCBI Taxonomy" id="500610"/>
    <lineage>
        <taxon>Bacteria</taxon>
        <taxon>Pseudomonadati</taxon>
        <taxon>Pseudomonadota</taxon>
        <taxon>Gammaproteobacteria</taxon>
        <taxon>Lysobacterales</taxon>
        <taxon>Rhodanobacteraceae</taxon>
        <taxon>Dyella</taxon>
    </lineage>
</organism>
<dbReference type="Gene3D" id="3.40.367.20">
    <property type="match status" value="1"/>
</dbReference>
<comment type="similarity">
    <text evidence="5">Belongs to the bacterial glucokinase family.</text>
</comment>
<keyword evidence="3 6" id="KW-0418">Kinase</keyword>
<dbReference type="InterPro" id="IPR003836">
    <property type="entry name" value="Glucokinase"/>
</dbReference>
<dbReference type="STRING" id="500610.SAMN02799615_02474"/>
<sequence length="333" mass="34605">MQERAWGAVVPRPKLVLAADVGGTHARIGLVDAAAPAGASGVLAYERYAGADWPGLAEILADFLARHPGHAVDEAAIAVAGYVRDGELVAENLRWPVRLAELRERLRLRRLQVVNDFEALAFATQYLGADDSLAVIDAPAAAGPVAVVGPGTGLGCALLVPDGNGVTVLPSEGGHVALAPGSEREMALLQLLSRGRDYVHTGHVLSGPGLVNLYRAIGELDGLSAVHAQPEQISAAALDGGDALALDTLHTFCAMLGGFVGDLAVLFKASGGVFLAGGILPQLREFLPYSAFRERFFNKGVMRDFLAGVPVRLIEHGRLGVLGAAGLAARAEV</sequence>
<gene>
    <name evidence="6" type="ORF">SAMN02799615_02474</name>
</gene>
<evidence type="ECO:0000313" key="7">
    <source>
        <dbReference type="Proteomes" id="UP000199477"/>
    </source>
</evidence>
<dbReference type="InterPro" id="IPR050201">
    <property type="entry name" value="Bacterial_glucokinase"/>
</dbReference>
<keyword evidence="1" id="KW-0808">Transferase</keyword>
<dbReference type="EMBL" id="FONH01000007">
    <property type="protein sequence ID" value="SFF10738.1"/>
    <property type="molecule type" value="Genomic_DNA"/>
</dbReference>
<dbReference type="Proteomes" id="UP000199477">
    <property type="component" value="Unassembled WGS sequence"/>
</dbReference>
<proteinExistence type="inferred from homology"/>
<dbReference type="NCBIfam" id="NF009073">
    <property type="entry name" value="PRK12408.1"/>
    <property type="match status" value="1"/>
</dbReference>
<dbReference type="Gene3D" id="3.30.420.40">
    <property type="match status" value="1"/>
</dbReference>
<dbReference type="InterPro" id="IPR043129">
    <property type="entry name" value="ATPase_NBD"/>
</dbReference>
<name>A0A1I2G0V1_9GAMM</name>
<dbReference type="PANTHER" id="PTHR47690">
    <property type="entry name" value="GLUCOKINASE"/>
    <property type="match status" value="1"/>
</dbReference>
<dbReference type="GO" id="GO:0005829">
    <property type="term" value="C:cytosol"/>
    <property type="evidence" value="ECO:0007669"/>
    <property type="project" value="TreeGrafter"/>
</dbReference>
<keyword evidence="4" id="KW-0067">ATP-binding</keyword>
<evidence type="ECO:0000256" key="5">
    <source>
        <dbReference type="RuleBase" id="RU004046"/>
    </source>
</evidence>
<keyword evidence="7" id="KW-1185">Reference proteome</keyword>
<dbReference type="GO" id="GO:0005524">
    <property type="term" value="F:ATP binding"/>
    <property type="evidence" value="ECO:0007669"/>
    <property type="project" value="UniProtKB-KW"/>
</dbReference>
<dbReference type="GO" id="GO:0006096">
    <property type="term" value="P:glycolytic process"/>
    <property type="evidence" value="ECO:0007669"/>
    <property type="project" value="InterPro"/>
</dbReference>
<dbReference type="Pfam" id="PF02685">
    <property type="entry name" value="Glucokinase"/>
    <property type="match status" value="1"/>
</dbReference>
<reference evidence="7" key="1">
    <citation type="submission" date="2016-10" db="EMBL/GenBank/DDBJ databases">
        <authorList>
            <person name="Varghese N."/>
            <person name="Submissions S."/>
        </authorList>
    </citation>
    <scope>NUCLEOTIDE SEQUENCE [LARGE SCALE GENOMIC DNA]</scope>
    <source>
        <strain evidence="7">UNC178MFTsu3.1</strain>
    </source>
</reference>
<dbReference type="PANTHER" id="PTHR47690:SF1">
    <property type="entry name" value="GLUCOKINASE"/>
    <property type="match status" value="1"/>
</dbReference>
<dbReference type="GO" id="GO:0005536">
    <property type="term" value="F:D-glucose binding"/>
    <property type="evidence" value="ECO:0007669"/>
    <property type="project" value="InterPro"/>
</dbReference>
<dbReference type="GO" id="GO:0004340">
    <property type="term" value="F:glucokinase activity"/>
    <property type="evidence" value="ECO:0007669"/>
    <property type="project" value="InterPro"/>
</dbReference>
<evidence type="ECO:0000256" key="1">
    <source>
        <dbReference type="ARBA" id="ARBA00022679"/>
    </source>
</evidence>
<evidence type="ECO:0000313" key="6">
    <source>
        <dbReference type="EMBL" id="SFF10738.1"/>
    </source>
</evidence>
<accession>A0A1I2G0V1</accession>